<reference evidence="1 2" key="1">
    <citation type="journal article" date="2019" name="Nat. Ecol. Evol.">
        <title>Megaphylogeny resolves global patterns of mushroom evolution.</title>
        <authorList>
            <person name="Varga T."/>
            <person name="Krizsan K."/>
            <person name="Foldi C."/>
            <person name="Dima B."/>
            <person name="Sanchez-Garcia M."/>
            <person name="Sanchez-Ramirez S."/>
            <person name="Szollosi G.J."/>
            <person name="Szarkandi J.G."/>
            <person name="Papp V."/>
            <person name="Albert L."/>
            <person name="Andreopoulos W."/>
            <person name="Angelini C."/>
            <person name="Antonin V."/>
            <person name="Barry K.W."/>
            <person name="Bougher N.L."/>
            <person name="Buchanan P."/>
            <person name="Buyck B."/>
            <person name="Bense V."/>
            <person name="Catcheside P."/>
            <person name="Chovatia M."/>
            <person name="Cooper J."/>
            <person name="Damon W."/>
            <person name="Desjardin D."/>
            <person name="Finy P."/>
            <person name="Geml J."/>
            <person name="Haridas S."/>
            <person name="Hughes K."/>
            <person name="Justo A."/>
            <person name="Karasinski D."/>
            <person name="Kautmanova I."/>
            <person name="Kiss B."/>
            <person name="Kocsube S."/>
            <person name="Kotiranta H."/>
            <person name="LaButti K.M."/>
            <person name="Lechner B.E."/>
            <person name="Liimatainen K."/>
            <person name="Lipzen A."/>
            <person name="Lukacs Z."/>
            <person name="Mihaltcheva S."/>
            <person name="Morgado L.N."/>
            <person name="Niskanen T."/>
            <person name="Noordeloos M.E."/>
            <person name="Ohm R.A."/>
            <person name="Ortiz-Santana B."/>
            <person name="Ovrebo C."/>
            <person name="Racz N."/>
            <person name="Riley R."/>
            <person name="Savchenko A."/>
            <person name="Shiryaev A."/>
            <person name="Soop K."/>
            <person name="Spirin V."/>
            <person name="Szebenyi C."/>
            <person name="Tomsovsky M."/>
            <person name="Tulloss R.E."/>
            <person name="Uehling J."/>
            <person name="Grigoriev I.V."/>
            <person name="Vagvolgyi C."/>
            <person name="Papp T."/>
            <person name="Martin F.M."/>
            <person name="Miettinen O."/>
            <person name="Hibbett D.S."/>
            <person name="Nagy L.G."/>
        </authorList>
    </citation>
    <scope>NUCLEOTIDE SEQUENCE [LARGE SCALE GENOMIC DNA]</scope>
    <source>
        <strain evidence="1 2">NL-1719</strain>
    </source>
</reference>
<protein>
    <submittedName>
        <fullName evidence="1">Uncharacterized protein</fullName>
    </submittedName>
</protein>
<dbReference type="Proteomes" id="UP000308600">
    <property type="component" value="Unassembled WGS sequence"/>
</dbReference>
<name>A0ACD3BH17_9AGAR</name>
<accession>A0ACD3BH17</accession>
<gene>
    <name evidence="1" type="ORF">BDN72DRAFT_890754</name>
</gene>
<sequence>MSSPTESQDSIDLPPEFVLEPGVPESLRPDLICRNALNAVQGLKAFNLAVPVEPSQAPSATTIEPFANAIIHFLAHTREVNAQTVQVFVQITDFPFMLLLFDYRRLCRYDGQIFQLNSSTICVCWVDVLLSKLGKFSLALAKGFIHDAEDQVIGPTIHLQRENDSIKAATQLPEYWTHFPSLLASGKLSRAAQRLSLRLIFAVYIMAPQLSGSSPWTENQPTPDDMVDCAYSLLDQHARVTTPVDYDEKLSLCDEERALCAFTLCLLAAAEQAQRPMPMSKFRPRSIALIGDIVTSIMRSSHEVGHGEILAPSVDFDFPQQMLIKWGRIAPWFCSFWSERQNTWILQWVCDWITQYSTRQSINGSLAGYSEFIDLIEAQPGPLLDLFTLVLPNFLQMFSNGPRQLEEHLYLLICRTTWAISQILHMEAIKPMTDQISACAHYLLLLWISIPIQIELLQVKDHILEALTDINPWTVRGCIQRLQGERNFHFNSKLDAEATRLRRLLEAPPDGRSAALETKYFFGFMTILWQLGSKGCLSGGTIASLAASVAKFIQAKRCTPDINVGLLTSALYALSTTDSGFALSSRQGRALWSLALELSPLSLTAIGGFATFLLSAQENVSTLLCAEAWDLLRTTLLAILEERSEIDNPLALLVSPAICAALAHILSIQRDAASRWHLLGRPASLTS</sequence>
<proteinExistence type="predicted"/>
<dbReference type="EMBL" id="ML208259">
    <property type="protein sequence ID" value="TFK76964.1"/>
    <property type="molecule type" value="Genomic_DNA"/>
</dbReference>
<keyword evidence="2" id="KW-1185">Reference proteome</keyword>
<evidence type="ECO:0000313" key="2">
    <source>
        <dbReference type="Proteomes" id="UP000308600"/>
    </source>
</evidence>
<organism evidence="1 2">
    <name type="scientific">Pluteus cervinus</name>
    <dbReference type="NCBI Taxonomy" id="181527"/>
    <lineage>
        <taxon>Eukaryota</taxon>
        <taxon>Fungi</taxon>
        <taxon>Dikarya</taxon>
        <taxon>Basidiomycota</taxon>
        <taxon>Agaricomycotina</taxon>
        <taxon>Agaricomycetes</taxon>
        <taxon>Agaricomycetidae</taxon>
        <taxon>Agaricales</taxon>
        <taxon>Pluteineae</taxon>
        <taxon>Pluteaceae</taxon>
        <taxon>Pluteus</taxon>
    </lineage>
</organism>
<evidence type="ECO:0000313" key="1">
    <source>
        <dbReference type="EMBL" id="TFK76964.1"/>
    </source>
</evidence>